<name>A0ABR3G4S0_9PEZI</name>
<dbReference type="InterPro" id="IPR040451">
    <property type="entry name" value="GH81_N"/>
</dbReference>
<evidence type="ECO:0000313" key="11">
    <source>
        <dbReference type="EMBL" id="KAL0630919.1"/>
    </source>
</evidence>
<dbReference type="Proteomes" id="UP001447188">
    <property type="component" value="Unassembled WGS sequence"/>
</dbReference>
<comment type="caution">
    <text evidence="11">The sequence shown here is derived from an EMBL/GenBank/DDBJ whole genome shotgun (WGS) entry which is preliminary data.</text>
</comment>
<protein>
    <recommendedName>
        <fullName evidence="3">glucan endo-1,3-beta-D-glucosidase</fullName>
        <ecNumber evidence="3">3.2.1.39</ecNumber>
    </recommendedName>
</protein>
<dbReference type="Gene3D" id="2.70.98.30">
    <property type="entry name" value="Golgi alpha-mannosidase II, domain 4"/>
    <property type="match status" value="1"/>
</dbReference>
<evidence type="ECO:0000256" key="7">
    <source>
        <dbReference type="ARBA" id="ARBA00023316"/>
    </source>
</evidence>
<evidence type="ECO:0000259" key="9">
    <source>
        <dbReference type="Pfam" id="PF03639"/>
    </source>
</evidence>
<dbReference type="EC" id="3.2.1.39" evidence="3"/>
<dbReference type="Pfam" id="PF03639">
    <property type="entry name" value="Glyco_hydro_81"/>
    <property type="match status" value="1"/>
</dbReference>
<dbReference type="GO" id="GO:0052861">
    <property type="term" value="F:endo-1,3(4)-beta-glucanase activity"/>
    <property type="evidence" value="ECO:0007669"/>
    <property type="project" value="UniProtKB-EC"/>
</dbReference>
<accession>A0ABR3G4S0</accession>
<evidence type="ECO:0000256" key="5">
    <source>
        <dbReference type="ARBA" id="ARBA00023277"/>
    </source>
</evidence>
<evidence type="ECO:0000256" key="4">
    <source>
        <dbReference type="ARBA" id="ARBA00022801"/>
    </source>
</evidence>
<dbReference type="Gene3D" id="1.10.287.1170">
    <property type="entry name" value="glycoside hydrolase family 81 endo-[beta] glucanase"/>
    <property type="match status" value="1"/>
</dbReference>
<feature type="domain" description="Glycosyl hydrolase family 81 N-terminal" evidence="9">
    <location>
        <begin position="23"/>
        <end position="344"/>
    </location>
</feature>
<comment type="catalytic activity">
    <reaction evidence="1">
        <text>Hydrolysis of (1-&gt;3)-beta-D-glucosidic linkages in (1-&gt;3)-beta-D-glucans.</text>
        <dbReference type="EC" id="3.2.1.39"/>
    </reaction>
</comment>
<dbReference type="PANTHER" id="PTHR31983:SF0">
    <property type="entry name" value="GLUCAN ENDO-1,3-BETA-D-GLUCOSIDASE 2"/>
    <property type="match status" value="1"/>
</dbReference>
<evidence type="ECO:0000313" key="12">
    <source>
        <dbReference type="Proteomes" id="UP001447188"/>
    </source>
</evidence>
<proteinExistence type="inferred from homology"/>
<reference evidence="11 12" key="1">
    <citation type="submission" date="2024-02" db="EMBL/GenBank/DDBJ databases">
        <title>Discinaceae phylogenomics.</title>
        <authorList>
            <person name="Dirks A.C."/>
            <person name="James T.Y."/>
        </authorList>
    </citation>
    <scope>NUCLEOTIDE SEQUENCE [LARGE SCALE GENOMIC DNA]</scope>
    <source>
        <strain evidence="11 12">ACD0624</strain>
    </source>
</reference>
<keyword evidence="8" id="KW-0624">Polysaccharide degradation</keyword>
<keyword evidence="4 11" id="KW-0378">Hydrolase</keyword>
<sequence>MTSLYDAPISTAPPPDMFPRKYHPVSRKYFLNVPDSTPLPTNKFYTNLFLDTQERGFWTAPYMGWWNKDPKHFGISISHADPNQRALGPEVAPGWVNYYINPLGINSVTFGAVEFKNGTSAMYLTQPTDTSVEAGIYADLARLGSQTNKMVLPLVQGMGFVTAEYTALQARISSGVIFRKVEKMPDTAKGLQRWRLQLEDGKFWALFARATDGGPQIQFTLDGNTALIASRVFTGFAQVSKFVTPEVENLIVSTAGAYPTTMTYNASVQGNQGSYTFKFEKRGDSVDGNLLMYALKHHISSFSPETARARTGALLSSTTKGMMEAVKANSWTMIENDLPTAISFIINGGTKLTAYARGRIQTQVKEDLKRDFEAIVDPESWYFSGKSLANIAQNCLTAYTVGLPDVARDGLKRLKDVFTKFVENRPNYYLVYDTNWGGLVSNAYFQTGDPGRDFGNSHYNDHHFHYGYHVYTASIIVSLDELLGSGPGWYNKYSPFIVTMIRDVANPHKDDKYFSRMRSFDFFHGHSWAKGLFESADGKDQESSSEDMHFGLSMKLWGQVSHDGAMEGRANLMMAQMRRSFNEYFYVMTGNNTHPPEFSRNKGGGIYFENKADHTTYFGNVIQYIHGIHMLPFTSATPYLRGPAYCAEEWDTWFQGKTGDINDGWKSVLYGNVACWQPMSSWLFFDQPNYNPAWTTDGTSRSWFMLNAALLGGAPEGIESYYYTNKDQATTNRTQPADHCNYRGNPNQC</sequence>
<comment type="similarity">
    <text evidence="2">Belongs to the glycosyl hydrolase 81 family.</text>
</comment>
<dbReference type="InterPro" id="IPR005200">
    <property type="entry name" value="Endo-beta-glucanase"/>
</dbReference>
<evidence type="ECO:0000259" key="10">
    <source>
        <dbReference type="Pfam" id="PF17652"/>
    </source>
</evidence>
<evidence type="ECO:0000256" key="8">
    <source>
        <dbReference type="ARBA" id="ARBA00023326"/>
    </source>
</evidence>
<organism evidence="11 12">
    <name type="scientific">Discina gigas</name>
    <dbReference type="NCBI Taxonomy" id="1032678"/>
    <lineage>
        <taxon>Eukaryota</taxon>
        <taxon>Fungi</taxon>
        <taxon>Dikarya</taxon>
        <taxon>Ascomycota</taxon>
        <taxon>Pezizomycotina</taxon>
        <taxon>Pezizomycetes</taxon>
        <taxon>Pezizales</taxon>
        <taxon>Discinaceae</taxon>
        <taxon>Discina</taxon>
    </lineage>
</organism>
<keyword evidence="6 11" id="KW-0326">Glycosidase</keyword>
<evidence type="ECO:0000256" key="1">
    <source>
        <dbReference type="ARBA" id="ARBA00000382"/>
    </source>
</evidence>
<evidence type="ECO:0000256" key="3">
    <source>
        <dbReference type="ARBA" id="ARBA00012780"/>
    </source>
</evidence>
<dbReference type="EMBL" id="JBBBZM010000342">
    <property type="protein sequence ID" value="KAL0630919.1"/>
    <property type="molecule type" value="Genomic_DNA"/>
</dbReference>
<feature type="domain" description="Glycosyl hydrolase family 81 C-terminal" evidence="10">
    <location>
        <begin position="356"/>
        <end position="705"/>
    </location>
</feature>
<dbReference type="PANTHER" id="PTHR31983">
    <property type="entry name" value="ENDO-1,3(4)-BETA-GLUCANASE 1"/>
    <property type="match status" value="1"/>
</dbReference>
<evidence type="ECO:0000256" key="6">
    <source>
        <dbReference type="ARBA" id="ARBA00023295"/>
    </source>
</evidence>
<dbReference type="Pfam" id="PF17652">
    <property type="entry name" value="Glyco_hydro81C"/>
    <property type="match status" value="1"/>
</dbReference>
<keyword evidence="7" id="KW-0961">Cell wall biogenesis/degradation</keyword>
<keyword evidence="5" id="KW-0119">Carbohydrate metabolism</keyword>
<dbReference type="PROSITE" id="PS52008">
    <property type="entry name" value="GH81"/>
    <property type="match status" value="1"/>
</dbReference>
<gene>
    <name evidence="11" type="primary">ACF2</name>
    <name evidence="11" type="ORF">Q9L58_010231</name>
</gene>
<keyword evidence="12" id="KW-1185">Reference proteome</keyword>
<evidence type="ECO:0000256" key="2">
    <source>
        <dbReference type="ARBA" id="ARBA00010730"/>
    </source>
</evidence>
<dbReference type="InterPro" id="IPR040720">
    <property type="entry name" value="GH81_C"/>
</dbReference>